<organism evidence="4 5">
    <name type="scientific">Owenia fusiformis</name>
    <name type="common">Polychaete worm</name>
    <dbReference type="NCBI Taxonomy" id="6347"/>
    <lineage>
        <taxon>Eukaryota</taxon>
        <taxon>Metazoa</taxon>
        <taxon>Spiralia</taxon>
        <taxon>Lophotrochozoa</taxon>
        <taxon>Annelida</taxon>
        <taxon>Polychaeta</taxon>
        <taxon>Sedentaria</taxon>
        <taxon>Canalipalpata</taxon>
        <taxon>Sabellida</taxon>
        <taxon>Oweniida</taxon>
        <taxon>Oweniidae</taxon>
        <taxon>Owenia</taxon>
    </lineage>
</organism>
<dbReference type="PANTHER" id="PTHR23192:SF87">
    <property type="entry name" value="AMASSIN-3"/>
    <property type="match status" value="1"/>
</dbReference>
<dbReference type="GO" id="GO:0005615">
    <property type="term" value="C:extracellular space"/>
    <property type="evidence" value="ECO:0007669"/>
    <property type="project" value="TreeGrafter"/>
</dbReference>
<reference evidence="4" key="1">
    <citation type="submission" date="2022-03" db="EMBL/GenBank/DDBJ databases">
        <authorList>
            <person name="Martin C."/>
        </authorList>
    </citation>
    <scope>NUCLEOTIDE SEQUENCE</scope>
</reference>
<comment type="caution">
    <text evidence="4">The sequence shown here is derived from an EMBL/GenBank/DDBJ whole genome shotgun (WGS) entry which is preliminary data.</text>
</comment>
<evidence type="ECO:0000313" key="5">
    <source>
        <dbReference type="Proteomes" id="UP000749559"/>
    </source>
</evidence>
<dbReference type="EMBL" id="CAIIXF020000005">
    <property type="protein sequence ID" value="CAH1784178.1"/>
    <property type="molecule type" value="Genomic_DNA"/>
</dbReference>
<dbReference type="SMART" id="SM00284">
    <property type="entry name" value="OLF"/>
    <property type="match status" value="3"/>
</dbReference>
<dbReference type="AlphaFoldDB" id="A0A8J1T7L6"/>
<dbReference type="GO" id="GO:0007165">
    <property type="term" value="P:signal transduction"/>
    <property type="evidence" value="ECO:0007669"/>
    <property type="project" value="TreeGrafter"/>
</dbReference>
<dbReference type="InterPro" id="IPR050605">
    <property type="entry name" value="Olfactomedin-like_domain"/>
</dbReference>
<dbReference type="PROSITE" id="PS51132">
    <property type="entry name" value="OLF"/>
    <property type="match status" value="3"/>
</dbReference>
<keyword evidence="5" id="KW-1185">Reference proteome</keyword>
<evidence type="ECO:0000256" key="3">
    <source>
        <dbReference type="PROSITE-ProRule" id="PRU00446"/>
    </source>
</evidence>
<evidence type="ECO:0000256" key="2">
    <source>
        <dbReference type="ARBA" id="ARBA00022525"/>
    </source>
</evidence>
<dbReference type="SUPFAM" id="SSF63825">
    <property type="entry name" value="YWTD domain"/>
    <property type="match status" value="1"/>
</dbReference>
<comment type="subcellular location">
    <subcellularLocation>
        <location evidence="1">Secreted</location>
    </subcellularLocation>
</comment>
<evidence type="ECO:0000256" key="1">
    <source>
        <dbReference type="ARBA" id="ARBA00004613"/>
    </source>
</evidence>
<gene>
    <name evidence="4" type="ORF">OFUS_LOCUS10421</name>
</gene>
<dbReference type="Pfam" id="PF02191">
    <property type="entry name" value="OLF"/>
    <property type="match status" value="3"/>
</dbReference>
<evidence type="ECO:0000313" key="4">
    <source>
        <dbReference type="EMBL" id="CAH1784178.1"/>
    </source>
</evidence>
<comment type="caution">
    <text evidence="3">Lacks conserved residue(s) required for the propagation of feature annotation.</text>
</comment>
<dbReference type="PANTHER" id="PTHR23192">
    <property type="entry name" value="OLFACTOMEDIN-RELATED"/>
    <property type="match status" value="1"/>
</dbReference>
<dbReference type="Proteomes" id="UP000749559">
    <property type="component" value="Unassembled WGS sequence"/>
</dbReference>
<proteinExistence type="predicted"/>
<dbReference type="InterPro" id="IPR003112">
    <property type="entry name" value="Olfac-like_dom"/>
</dbReference>
<sequence>MGLSAAVRILAVVTLVTFLHDKNAVGQTDKKIHPRLAELARIAVELKLDLERVTETLENNSPGKKVKEWIGVANSMLMYMLSKSLQFGSTSPKGSPQATAIWKFRGDILKELQLVHKNMKKQKSKADMMKFSTKYKRLCNDLKEWIDEYTASTSKTSTEQPCPTTIPCPTQEPCPTQKPCSTQEPCPACPTQEPCPICSTQEPSPTCPTQEPCPTCPTQEPCPTCPTQEPCPTLATDTPVSSTQTIEMTTPLQDNGGVVVGIGPGINVASGLGTHGWWSIDPGTMGSKVWVIRGYGWNDITILQEYANEVELRKNNPMRSTNNIAGVACDGTGHAIYKGHLYCNRANTNKIVKININTASIAQERDLPDAGIHNKYPYNWSGFSDIDFALDDNDIMYVIYGSVRRNGDMVVSKLDMDSLSIQQTWSTTIKKKSVGNAFVLGGVLYVLNSYNNPTHISYKFDPQTNTQSPLGPSDIPYEGPMTGYLTQLAYMPGTGLLYVWDNGNILKVPIAFNSSGLTTLRQTSEVSTIQTYPTSEVSKYPTTPGCNGGNCDVDIGNAINVTSGFGTHGWWSVDPGTPGSRVWVIRGYGWNDRTTLQEYANEIELRKNNSMRSTTNIAGVACDGTGHAIYKGHLYCNRANTNKIVKININTASIVQERDLPDAGVHNKYAYQWGGFSDIDFALDDNDVMYVIYGSITRNGNMVVSKLDRNSLSILQTWNTTIKKNSVGNSFVLGGVLYVLNSYNNPTYISFKFDTQTNTQSRLGPSDIPYKGPMKGYLTQLAYMPGRGLLYIWDNGNLLQAPIAFNSSGLTTLGQTSEVSTIHTYPTSEVSTKTTPNCDGGNCNVDIGSAINVTSDLGTHGWWSIDPATPVSKVWVIRGYGWNNISILQEYANEAELKKRNPMRSITNIAGVACDGTGHAIYKGHLYCNRAATNKMVKINMDAGSIVQERDLPDAGVHNKYAYQWGGFSDIDFALDDDDVMYVIYGSLGRGGIIAVSKLDKESLSILQTWYTTLRKNGAGNAFMVKGVLYVLNSYSRPTHISYKFDTNTNTGTTLRLTDIPYNGPSNGYLTQLAYMPGWGLLYIWDKGLLQKVPIGISGS</sequence>
<accession>A0A8J1T7L6</accession>
<name>A0A8J1T7L6_OWEFU</name>
<keyword evidence="2" id="KW-0964">Secreted</keyword>
<dbReference type="OrthoDB" id="6058931at2759"/>
<protein>
    <submittedName>
        <fullName evidence="4">Uncharacterized protein</fullName>
    </submittedName>
</protein>